<dbReference type="AlphaFoldDB" id="A0A059F313"/>
<name>A0A059F313_9MICR</name>
<dbReference type="EMBL" id="KK365138">
    <property type="protein sequence ID" value="KCZ81658.1"/>
    <property type="molecule type" value="Genomic_DNA"/>
</dbReference>
<organism evidence="2 3">
    <name type="scientific">Anncaliia algerae PRA339</name>
    <dbReference type="NCBI Taxonomy" id="1288291"/>
    <lineage>
        <taxon>Eukaryota</taxon>
        <taxon>Fungi</taxon>
        <taxon>Fungi incertae sedis</taxon>
        <taxon>Microsporidia</taxon>
        <taxon>Tubulinosematoidea</taxon>
        <taxon>Tubulinosematidae</taxon>
        <taxon>Anncaliia</taxon>
    </lineage>
</organism>
<keyword evidence="1" id="KW-0472">Membrane</keyword>
<gene>
    <name evidence="2" type="ORF">H312_00836</name>
</gene>
<dbReference type="OrthoDB" id="10311309at2759"/>
<sequence length="197" mass="22561">MMHATIITLYFSRIIATNYEGSVISEENPTLNDSYNYDINNSSLTKMFGFINPSETNSTSGYNAPYVSNNESTMFDLSVDECKRKFVEYYCSPKTNLKNFGDKNFTSGFNKCFNRNLSCLNYNDCTKKLNDECLGIISKNEQNMTPFETTFLIFIIVVIVCGILCVLCNFKDETAERMKIQRERDIERIAMAVRNGV</sequence>
<dbReference type="VEuPathDB" id="MicrosporidiaDB:H312_00836"/>
<proteinExistence type="predicted"/>
<feature type="transmembrane region" description="Helical" evidence="1">
    <location>
        <begin position="151"/>
        <end position="170"/>
    </location>
</feature>
<dbReference type="HOGENOM" id="CLU_1383833_0_0_1"/>
<dbReference type="Proteomes" id="UP000030655">
    <property type="component" value="Unassembled WGS sequence"/>
</dbReference>
<protein>
    <submittedName>
        <fullName evidence="2">Uncharacterized protein</fullName>
    </submittedName>
</protein>
<evidence type="ECO:0000313" key="3">
    <source>
        <dbReference type="Proteomes" id="UP000030655"/>
    </source>
</evidence>
<keyword evidence="1" id="KW-1133">Transmembrane helix</keyword>
<reference evidence="3" key="1">
    <citation type="submission" date="2013-02" db="EMBL/GenBank/DDBJ databases">
        <authorList>
            <consortium name="The Broad Institute Genome Sequencing Platform"/>
            <person name="Cuomo C."/>
            <person name="Becnel J."/>
            <person name="Sanscrainte N."/>
            <person name="Walker B."/>
            <person name="Young S.K."/>
            <person name="Zeng Q."/>
            <person name="Gargeya S."/>
            <person name="Fitzgerald M."/>
            <person name="Haas B."/>
            <person name="Abouelleil A."/>
            <person name="Alvarado L."/>
            <person name="Arachchi H.M."/>
            <person name="Berlin A.M."/>
            <person name="Chapman S.B."/>
            <person name="Dewar J."/>
            <person name="Goldberg J."/>
            <person name="Griggs A."/>
            <person name="Gujja S."/>
            <person name="Hansen M."/>
            <person name="Howarth C."/>
            <person name="Imamovic A."/>
            <person name="Larimer J."/>
            <person name="McCowan C."/>
            <person name="Murphy C."/>
            <person name="Neiman D."/>
            <person name="Pearson M."/>
            <person name="Priest M."/>
            <person name="Roberts A."/>
            <person name="Saif S."/>
            <person name="Shea T."/>
            <person name="Sisk P."/>
            <person name="Sykes S."/>
            <person name="Wortman J."/>
            <person name="Nusbaum C."/>
            <person name="Birren B."/>
        </authorList>
    </citation>
    <scope>NUCLEOTIDE SEQUENCE [LARGE SCALE GENOMIC DNA]</scope>
    <source>
        <strain evidence="3">PRA339</strain>
    </source>
</reference>
<reference evidence="2 3" key="2">
    <citation type="submission" date="2014-03" db="EMBL/GenBank/DDBJ databases">
        <title>The Genome Sequence of Anncaliia algerae insect isolate PRA339.</title>
        <authorList>
            <consortium name="The Broad Institute Genome Sequencing Platform"/>
            <consortium name="The Broad Institute Genome Sequencing Center for Infectious Disease"/>
            <person name="Cuomo C."/>
            <person name="Becnel J."/>
            <person name="Sanscrainte N."/>
            <person name="Walker B."/>
            <person name="Young S.K."/>
            <person name="Zeng Q."/>
            <person name="Gargeya S."/>
            <person name="Fitzgerald M."/>
            <person name="Haas B."/>
            <person name="Abouelleil A."/>
            <person name="Alvarado L."/>
            <person name="Arachchi H.M."/>
            <person name="Berlin A.M."/>
            <person name="Chapman S.B."/>
            <person name="Dewar J."/>
            <person name="Goldberg J."/>
            <person name="Griggs A."/>
            <person name="Gujja S."/>
            <person name="Hansen M."/>
            <person name="Howarth C."/>
            <person name="Imamovic A."/>
            <person name="Larimer J."/>
            <person name="McCowan C."/>
            <person name="Murphy C."/>
            <person name="Neiman D."/>
            <person name="Pearson M."/>
            <person name="Priest M."/>
            <person name="Roberts A."/>
            <person name="Saif S."/>
            <person name="Shea T."/>
            <person name="Sisk P."/>
            <person name="Sykes S."/>
            <person name="Wortman J."/>
            <person name="Nusbaum C."/>
            <person name="Birren B."/>
        </authorList>
    </citation>
    <scope>NUCLEOTIDE SEQUENCE [LARGE SCALE GENOMIC DNA]</scope>
    <source>
        <strain evidence="2 3">PRA339</strain>
    </source>
</reference>
<evidence type="ECO:0000313" key="2">
    <source>
        <dbReference type="EMBL" id="KCZ81658.1"/>
    </source>
</evidence>
<evidence type="ECO:0000256" key="1">
    <source>
        <dbReference type="SAM" id="Phobius"/>
    </source>
</evidence>
<keyword evidence="3" id="KW-1185">Reference proteome</keyword>
<accession>A0A059F313</accession>
<keyword evidence="1" id="KW-0812">Transmembrane</keyword>